<proteinExistence type="predicted"/>
<evidence type="ECO:0000313" key="1">
    <source>
        <dbReference type="EMBL" id="OMP13935.1"/>
    </source>
</evidence>
<comment type="caution">
    <text evidence="1">The sequence shown here is derived from an EMBL/GenBank/DDBJ whole genome shotgun (WGS) entry which is preliminary data.</text>
</comment>
<protein>
    <submittedName>
        <fullName evidence="1">Uncharacterized protein</fullName>
    </submittedName>
</protein>
<reference evidence="2" key="1">
    <citation type="submission" date="2013-09" db="EMBL/GenBank/DDBJ databases">
        <title>Corchorus olitorius genome sequencing.</title>
        <authorList>
            <person name="Alam M."/>
            <person name="Haque M.S."/>
            <person name="Islam M.S."/>
            <person name="Emdad E.M."/>
            <person name="Islam M.M."/>
            <person name="Ahmed B."/>
            <person name="Halim A."/>
            <person name="Hossen Q.M.M."/>
            <person name="Hossain M.Z."/>
            <person name="Ahmed R."/>
            <person name="Khan M.M."/>
            <person name="Islam R."/>
            <person name="Rashid M.M."/>
            <person name="Khan S.A."/>
            <person name="Rahman M.S."/>
            <person name="Alam M."/>
            <person name="Yahiya A.S."/>
            <person name="Khan M.S."/>
            <person name="Azam M.S."/>
            <person name="Haque T."/>
            <person name="Lashkar M.Z.H."/>
            <person name="Akhand A.I."/>
            <person name="Morshed G."/>
            <person name="Roy S."/>
            <person name="Uddin K.S."/>
            <person name="Rabeya T."/>
            <person name="Hossain A.S."/>
            <person name="Chowdhury A."/>
            <person name="Snigdha A.R."/>
            <person name="Mortoza M.S."/>
            <person name="Matin S.A."/>
            <person name="Hoque S.M.E."/>
            <person name="Islam M.K."/>
            <person name="Roy D.K."/>
            <person name="Haider R."/>
            <person name="Moosa M.M."/>
            <person name="Elias S.M."/>
            <person name="Hasan A.M."/>
            <person name="Jahan S."/>
            <person name="Shafiuddin M."/>
            <person name="Mahmood N."/>
            <person name="Shommy N.S."/>
        </authorList>
    </citation>
    <scope>NUCLEOTIDE SEQUENCE [LARGE SCALE GENOMIC DNA]</scope>
    <source>
        <strain evidence="2">cv. O-4</strain>
    </source>
</reference>
<organism evidence="1 2">
    <name type="scientific">Corchorus olitorius</name>
    <dbReference type="NCBI Taxonomy" id="93759"/>
    <lineage>
        <taxon>Eukaryota</taxon>
        <taxon>Viridiplantae</taxon>
        <taxon>Streptophyta</taxon>
        <taxon>Embryophyta</taxon>
        <taxon>Tracheophyta</taxon>
        <taxon>Spermatophyta</taxon>
        <taxon>Magnoliopsida</taxon>
        <taxon>eudicotyledons</taxon>
        <taxon>Gunneridae</taxon>
        <taxon>Pentapetalae</taxon>
        <taxon>rosids</taxon>
        <taxon>malvids</taxon>
        <taxon>Malvales</taxon>
        <taxon>Malvaceae</taxon>
        <taxon>Grewioideae</taxon>
        <taxon>Apeibeae</taxon>
        <taxon>Corchorus</taxon>
    </lineage>
</organism>
<accession>A0A1R3L3L2</accession>
<gene>
    <name evidence="1" type="ORF">COLO4_00593</name>
</gene>
<dbReference type="Proteomes" id="UP000187203">
    <property type="component" value="Unassembled WGS sequence"/>
</dbReference>
<name>A0A1R3L3L2_9ROSI</name>
<dbReference type="AlphaFoldDB" id="A0A1R3L3L2"/>
<sequence length="266" mass="28676">LGRDFVHGLAAQRPRLGDLQEALRMAGKQQAIGFHHVDEMLKNLGLRGLVEIDHHVAAEDHVELLLQGPIAVEQVDLAEVDHGLQLGPHAGIAFVLAGAAQEVLLQALGRQGRDAFHRIDAGAGTRQRVGIHIRGDHAHLAGRHRAKGFGQRDGDRVRLFARRRCRAPHGKRRALGLGVLVQDGKVMLLAEERGQVGRQRVGKGLPLVGQVAFFQCIQVVAERAEVDHAQAAGQAAVDHFTLAVGQRDTDAAVDQIANAAEIFSGE</sequence>
<feature type="non-terminal residue" evidence="1">
    <location>
        <position position="1"/>
    </location>
</feature>
<evidence type="ECO:0000313" key="2">
    <source>
        <dbReference type="Proteomes" id="UP000187203"/>
    </source>
</evidence>
<dbReference type="EMBL" id="AWUE01002754">
    <property type="protein sequence ID" value="OMP13935.1"/>
    <property type="molecule type" value="Genomic_DNA"/>
</dbReference>
<keyword evidence="2" id="KW-1185">Reference proteome</keyword>